<dbReference type="Proteomes" id="UP000276301">
    <property type="component" value="Unassembled WGS sequence"/>
</dbReference>
<dbReference type="SFLD" id="SFLDS00003">
    <property type="entry name" value="Haloacid_Dehalogenase"/>
    <property type="match status" value="1"/>
</dbReference>
<dbReference type="RefSeq" id="WP_121586826.1">
    <property type="nucleotide sequence ID" value="NZ_RCHT01000010.1"/>
</dbReference>
<dbReference type="InterPro" id="IPR023214">
    <property type="entry name" value="HAD_sf"/>
</dbReference>
<organism evidence="2 3">
    <name type="scientific">Anaerotruncus massiliensis</name>
    <name type="common">ex Liu et al. 2021</name>
    <dbReference type="NCBI Taxonomy" id="2321404"/>
    <lineage>
        <taxon>Bacteria</taxon>
        <taxon>Bacillati</taxon>
        <taxon>Bacillota</taxon>
        <taxon>Clostridia</taxon>
        <taxon>Eubacteriales</taxon>
        <taxon>Oscillospiraceae</taxon>
        <taxon>Anaerotruncus</taxon>
    </lineage>
</organism>
<dbReference type="SUPFAM" id="SSF56784">
    <property type="entry name" value="HAD-like"/>
    <property type="match status" value="1"/>
</dbReference>
<dbReference type="InterPro" id="IPR001347">
    <property type="entry name" value="SIS_dom"/>
</dbReference>
<dbReference type="AlphaFoldDB" id="A0A498CLX3"/>
<dbReference type="GO" id="GO:0097367">
    <property type="term" value="F:carbohydrate derivative binding"/>
    <property type="evidence" value="ECO:0007669"/>
    <property type="project" value="InterPro"/>
</dbReference>
<keyword evidence="3" id="KW-1185">Reference proteome</keyword>
<dbReference type="CDD" id="cd05006">
    <property type="entry name" value="SIS_GmhA"/>
    <property type="match status" value="1"/>
</dbReference>
<reference evidence="2 3" key="1">
    <citation type="submission" date="2018-10" db="EMBL/GenBank/DDBJ databases">
        <title>Anaerotruncus faecis sp. nov., isolated from human feces.</title>
        <authorList>
            <person name="Wang Y.-J."/>
        </authorList>
    </citation>
    <scope>NUCLEOTIDE SEQUENCE [LARGE SCALE GENOMIC DNA]</scope>
    <source>
        <strain evidence="2 3">22A2-44</strain>
    </source>
</reference>
<dbReference type="Pfam" id="PF00702">
    <property type="entry name" value="Hydrolase"/>
    <property type="match status" value="1"/>
</dbReference>
<dbReference type="Gene3D" id="3.40.50.10490">
    <property type="entry name" value="Glucose-6-phosphate isomerase like protein, domain 1"/>
    <property type="match status" value="1"/>
</dbReference>
<evidence type="ECO:0000259" key="1">
    <source>
        <dbReference type="PROSITE" id="PS51464"/>
    </source>
</evidence>
<protein>
    <submittedName>
        <fullName evidence="2">SIS domain-containing protein</fullName>
    </submittedName>
</protein>
<accession>A0A498CLX3</accession>
<dbReference type="InterPro" id="IPR035461">
    <property type="entry name" value="GmhA/DiaA"/>
</dbReference>
<feature type="domain" description="SIS" evidence="1">
    <location>
        <begin position="38"/>
        <end position="194"/>
    </location>
</feature>
<dbReference type="SUPFAM" id="SSF53697">
    <property type="entry name" value="SIS domain"/>
    <property type="match status" value="1"/>
</dbReference>
<dbReference type="InterPro" id="IPR036412">
    <property type="entry name" value="HAD-like_sf"/>
</dbReference>
<evidence type="ECO:0000313" key="3">
    <source>
        <dbReference type="Proteomes" id="UP000276301"/>
    </source>
</evidence>
<comment type="caution">
    <text evidence="2">The sequence shown here is derived from an EMBL/GenBank/DDBJ whole genome shotgun (WGS) entry which is preliminary data.</text>
</comment>
<dbReference type="PANTHER" id="PTHR30390:SF8">
    <property type="entry name" value="SUGAR ISOMERASE (SIS)"/>
    <property type="match status" value="1"/>
</dbReference>
<dbReference type="GO" id="GO:1901135">
    <property type="term" value="P:carbohydrate derivative metabolic process"/>
    <property type="evidence" value="ECO:0007669"/>
    <property type="project" value="InterPro"/>
</dbReference>
<dbReference type="PANTHER" id="PTHR30390">
    <property type="entry name" value="SEDOHEPTULOSE 7-PHOSPHATE ISOMERASE / DNAA INITIATOR-ASSOCIATING FACTOR FOR REPLICATION INITIATION"/>
    <property type="match status" value="1"/>
</dbReference>
<dbReference type="InterPro" id="IPR046348">
    <property type="entry name" value="SIS_dom_sf"/>
</dbReference>
<proteinExistence type="predicted"/>
<dbReference type="InterPro" id="IPR050099">
    <property type="entry name" value="SIS_GmhA/DiaA_subfam"/>
</dbReference>
<dbReference type="SFLD" id="SFLDG01129">
    <property type="entry name" value="C1.5:_HAD__Beta-PGM__Phosphata"/>
    <property type="match status" value="1"/>
</dbReference>
<evidence type="ECO:0000313" key="2">
    <source>
        <dbReference type="EMBL" id="RLL11042.1"/>
    </source>
</evidence>
<dbReference type="EMBL" id="RCHT01000010">
    <property type="protein sequence ID" value="RLL11042.1"/>
    <property type="molecule type" value="Genomic_DNA"/>
</dbReference>
<dbReference type="Pfam" id="PF13580">
    <property type="entry name" value="SIS_2"/>
    <property type="match status" value="1"/>
</dbReference>
<name>A0A498CLX3_9FIRM</name>
<gene>
    <name evidence="2" type="ORF">D4A47_07590</name>
</gene>
<dbReference type="Gene3D" id="3.40.50.1000">
    <property type="entry name" value="HAD superfamily/HAD-like"/>
    <property type="match status" value="1"/>
</dbReference>
<sequence>MDFDGKTISSALLEYTGDVAARAMRTDFDLLAQIARTLIEAKERGASIYTAGNGGSAATASHICNDLLKGCRVHNREGFKTECLADSCAVMTCLGNDFSYEEIFSIQLRTKARRGDVLLVYSGSGNSPNIVRLVDTAREMGVVTIGFSGRDGGKLAGRCDLLLIAPTDSMEQIEDLHMLYVHALSSVIQQVLPDRWGVEYVRYPDPKAGITTALFDFDGTVSLIREGWREIMVPYFAEVLGATGTGESPETLCEVAADFVDALTGKQTIFQCIRLDEEVQKRGGPHRDPLEYKAEYLRRLGVHIRDRREGLENGTIDPSELLVPGVRELVGALREAGIACHLASGTDEADVLHEARLLGLDGCFDAIHGARDEMTECSKEQVLRGLFADGTLRPEQLVSFGDGYVEIELVAQLGGYTFGVATDEVRRKGINEWKRRRLLSAGADAIIPDFAGYRQIVHAIREGI</sequence>
<dbReference type="CDD" id="cd01427">
    <property type="entry name" value="HAD_like"/>
    <property type="match status" value="1"/>
</dbReference>
<dbReference type="PROSITE" id="PS51464">
    <property type="entry name" value="SIS"/>
    <property type="match status" value="1"/>
</dbReference>